<evidence type="ECO:0000256" key="8">
    <source>
        <dbReference type="SAM" id="MobiDB-lite"/>
    </source>
</evidence>
<reference evidence="12 13" key="1">
    <citation type="journal article" date="2019" name="Int. J. Syst. Evol. Microbiol.">
        <title>The Global Catalogue of Microorganisms (GCM) 10K type strain sequencing project: providing services to taxonomists for standard genome sequencing and annotation.</title>
        <authorList>
            <consortium name="The Broad Institute Genomics Platform"/>
            <consortium name="The Broad Institute Genome Sequencing Center for Infectious Disease"/>
            <person name="Wu L."/>
            <person name="Ma J."/>
        </authorList>
    </citation>
    <scope>NUCLEOTIDE SEQUENCE [LARGE SCALE GENOMIC DNA]</scope>
    <source>
        <strain evidence="12 13">XZYJT29</strain>
    </source>
</reference>
<dbReference type="PROSITE" id="PS50929">
    <property type="entry name" value="ABC_TM1F"/>
    <property type="match status" value="1"/>
</dbReference>
<dbReference type="GO" id="GO:0005524">
    <property type="term" value="F:ATP binding"/>
    <property type="evidence" value="ECO:0007669"/>
    <property type="project" value="UniProtKB-KW"/>
</dbReference>
<dbReference type="InterPro" id="IPR003439">
    <property type="entry name" value="ABC_transporter-like_ATP-bd"/>
</dbReference>
<evidence type="ECO:0000313" key="12">
    <source>
        <dbReference type="EMBL" id="MFC7141008.1"/>
    </source>
</evidence>
<feature type="transmembrane region" description="Helical" evidence="9">
    <location>
        <begin position="177"/>
        <end position="194"/>
    </location>
</feature>
<evidence type="ECO:0000256" key="1">
    <source>
        <dbReference type="ARBA" id="ARBA00004141"/>
    </source>
</evidence>
<keyword evidence="3 9" id="KW-0812">Transmembrane</keyword>
<dbReference type="EMBL" id="JBHTAS010000001">
    <property type="protein sequence ID" value="MFC7141008.1"/>
    <property type="molecule type" value="Genomic_DNA"/>
</dbReference>
<evidence type="ECO:0000256" key="2">
    <source>
        <dbReference type="ARBA" id="ARBA00022448"/>
    </source>
</evidence>
<dbReference type="Gene3D" id="3.40.50.300">
    <property type="entry name" value="P-loop containing nucleotide triphosphate hydrolases"/>
    <property type="match status" value="1"/>
</dbReference>
<evidence type="ECO:0000259" key="10">
    <source>
        <dbReference type="PROSITE" id="PS50893"/>
    </source>
</evidence>
<feature type="transmembrane region" description="Helical" evidence="9">
    <location>
        <begin position="200"/>
        <end position="217"/>
    </location>
</feature>
<feature type="transmembrane region" description="Helical" evidence="9">
    <location>
        <begin position="96"/>
        <end position="116"/>
    </location>
</feature>
<gene>
    <name evidence="12" type="ORF">ACFQMA_14380</name>
</gene>
<feature type="domain" description="ABC transmembrane type-1" evidence="11">
    <location>
        <begin position="44"/>
        <end position="349"/>
    </location>
</feature>
<dbReference type="GeneID" id="78821315"/>
<keyword evidence="7 9" id="KW-0472">Membrane</keyword>
<feature type="domain" description="ABC transporter" evidence="10">
    <location>
        <begin position="383"/>
        <end position="629"/>
    </location>
</feature>
<evidence type="ECO:0000313" key="13">
    <source>
        <dbReference type="Proteomes" id="UP001596432"/>
    </source>
</evidence>
<keyword evidence="6 9" id="KW-1133">Transmembrane helix</keyword>
<dbReference type="Gene3D" id="1.20.1560.10">
    <property type="entry name" value="ABC transporter type 1, transmembrane domain"/>
    <property type="match status" value="1"/>
</dbReference>
<keyword evidence="13" id="KW-1185">Reference proteome</keyword>
<dbReference type="Proteomes" id="UP001596432">
    <property type="component" value="Unassembled WGS sequence"/>
</dbReference>
<protein>
    <submittedName>
        <fullName evidence="12">ABC transporter ATP-binding protein</fullName>
    </submittedName>
</protein>
<keyword evidence="2" id="KW-0813">Transport</keyword>
<dbReference type="SUPFAM" id="SSF52540">
    <property type="entry name" value="P-loop containing nucleoside triphosphate hydrolases"/>
    <property type="match status" value="1"/>
</dbReference>
<dbReference type="FunFam" id="3.40.50.300:FF:000287">
    <property type="entry name" value="Multidrug ABC transporter ATP-binding protein"/>
    <property type="match status" value="1"/>
</dbReference>
<dbReference type="GO" id="GO:0016020">
    <property type="term" value="C:membrane"/>
    <property type="evidence" value="ECO:0007669"/>
    <property type="project" value="UniProtKB-SubCell"/>
</dbReference>
<dbReference type="SMART" id="SM00382">
    <property type="entry name" value="AAA"/>
    <property type="match status" value="1"/>
</dbReference>
<dbReference type="RefSeq" id="WP_274322101.1">
    <property type="nucleotide sequence ID" value="NZ_CP118158.1"/>
</dbReference>
<keyword evidence="4" id="KW-0547">Nucleotide-binding</keyword>
<dbReference type="PANTHER" id="PTHR43394">
    <property type="entry name" value="ATP-DEPENDENT PERMEASE MDL1, MITOCHONDRIAL"/>
    <property type="match status" value="1"/>
</dbReference>
<proteinExistence type="predicted"/>
<dbReference type="InterPro" id="IPR039421">
    <property type="entry name" value="Type_1_exporter"/>
</dbReference>
<dbReference type="PANTHER" id="PTHR43394:SF1">
    <property type="entry name" value="ATP-BINDING CASSETTE SUB-FAMILY B MEMBER 10, MITOCHONDRIAL"/>
    <property type="match status" value="1"/>
</dbReference>
<evidence type="ECO:0000256" key="3">
    <source>
        <dbReference type="ARBA" id="ARBA00022692"/>
    </source>
</evidence>
<feature type="compositionally biased region" description="Acidic residues" evidence="8">
    <location>
        <begin position="1"/>
        <end position="16"/>
    </location>
</feature>
<dbReference type="CDD" id="cd18565">
    <property type="entry name" value="ABC_6TM_exporter_like"/>
    <property type="match status" value="1"/>
</dbReference>
<comment type="subcellular location">
    <subcellularLocation>
        <location evidence="1">Membrane</location>
        <topology evidence="1">Multi-pass membrane protein</topology>
    </subcellularLocation>
</comment>
<feature type="transmembrane region" description="Helical" evidence="9">
    <location>
        <begin position="287"/>
        <end position="307"/>
    </location>
</feature>
<sequence length="656" mass="71873">MSDGSDGSDTDGESPDDNPYRADADWPVLALLREYGRSHWPLAVAGLLVRLLWIVPGQATPALIGYAFDAVFSDARPFTLPFVPAAWIPETQVGQVWLVAGLVLALSVLGQAVNWLRTLSWGAFAFRLQHDVRVDSYDTVQRLEMGFFDDHQTGEVMSILNNDVDAMETFLTDTIDDAMTIVAYMLGISVYMLWLNWQFALVALSVAPVIAVANYYFSQRMHEIYGRVRRTQGELNAQFRNSISGISVVKAYTAEPFERERVAESSRTVVDAFLDAIRLGALHYPTMRGLTGAGLAVTFGVGGFWVMNGPPGPFTASLTAGTLVTFVMYVRHMGWPLQNIAGVIESYSSATASAERLLGVQRVAQSVEERDDATELTDVRGRVTYDDVTFAYPESERPDDPTVPTDGGPVVEDVTFEVEPGETVGIVGPTGAGKSTLLKLLVRFYDVDEGAVRVDGTDVRDLTVDSLRDAVGFISQDPFLFSGTIRENVVYGTPDADEEAVREALDRAEATAFVETLPDGIDTQVGERGVKLSGGQRQRICLARAMVHDPEILVLDEATSHVDNETEALIQRSIEALIEDRTTLVVAHRLSTVRDADRIVVLDDGRVAEQGAHEDLLDRDGLYATLWRVQVGDVQSLPSAFVDRIERRADALDAGD</sequence>
<dbReference type="InterPro" id="IPR036640">
    <property type="entry name" value="ABC1_TM_sf"/>
</dbReference>
<feature type="transmembrane region" description="Helical" evidence="9">
    <location>
        <begin position="42"/>
        <end position="68"/>
    </location>
</feature>
<evidence type="ECO:0000256" key="6">
    <source>
        <dbReference type="ARBA" id="ARBA00022989"/>
    </source>
</evidence>
<dbReference type="PROSITE" id="PS00211">
    <property type="entry name" value="ABC_TRANSPORTER_1"/>
    <property type="match status" value="1"/>
</dbReference>
<name>A0ABD5Y0T3_9EURY</name>
<feature type="region of interest" description="Disordered" evidence="8">
    <location>
        <begin position="1"/>
        <end position="21"/>
    </location>
</feature>
<accession>A0ABD5Y0T3</accession>
<evidence type="ECO:0000256" key="9">
    <source>
        <dbReference type="SAM" id="Phobius"/>
    </source>
</evidence>
<dbReference type="AlphaFoldDB" id="A0ABD5Y0T3"/>
<dbReference type="InterPro" id="IPR017871">
    <property type="entry name" value="ABC_transporter-like_CS"/>
</dbReference>
<dbReference type="Pfam" id="PF00005">
    <property type="entry name" value="ABC_tran"/>
    <property type="match status" value="1"/>
</dbReference>
<dbReference type="InterPro" id="IPR027417">
    <property type="entry name" value="P-loop_NTPase"/>
</dbReference>
<evidence type="ECO:0000256" key="5">
    <source>
        <dbReference type="ARBA" id="ARBA00022840"/>
    </source>
</evidence>
<evidence type="ECO:0000256" key="4">
    <source>
        <dbReference type="ARBA" id="ARBA00022741"/>
    </source>
</evidence>
<evidence type="ECO:0000256" key="7">
    <source>
        <dbReference type="ARBA" id="ARBA00023136"/>
    </source>
</evidence>
<dbReference type="PROSITE" id="PS50893">
    <property type="entry name" value="ABC_TRANSPORTER_2"/>
    <property type="match status" value="1"/>
</dbReference>
<dbReference type="InterPro" id="IPR011527">
    <property type="entry name" value="ABC1_TM_dom"/>
</dbReference>
<dbReference type="Pfam" id="PF00664">
    <property type="entry name" value="ABC_membrane"/>
    <property type="match status" value="1"/>
</dbReference>
<keyword evidence="5 12" id="KW-0067">ATP-binding</keyword>
<dbReference type="InterPro" id="IPR003593">
    <property type="entry name" value="AAA+_ATPase"/>
</dbReference>
<evidence type="ECO:0000259" key="11">
    <source>
        <dbReference type="PROSITE" id="PS50929"/>
    </source>
</evidence>
<organism evidence="12 13">
    <name type="scientific">Halosimplex aquaticum</name>
    <dbReference type="NCBI Taxonomy" id="3026162"/>
    <lineage>
        <taxon>Archaea</taxon>
        <taxon>Methanobacteriati</taxon>
        <taxon>Methanobacteriota</taxon>
        <taxon>Stenosarchaea group</taxon>
        <taxon>Halobacteria</taxon>
        <taxon>Halobacteriales</taxon>
        <taxon>Haloarculaceae</taxon>
        <taxon>Halosimplex</taxon>
    </lineage>
</organism>
<comment type="caution">
    <text evidence="12">The sequence shown here is derived from an EMBL/GenBank/DDBJ whole genome shotgun (WGS) entry which is preliminary data.</text>
</comment>
<dbReference type="SUPFAM" id="SSF90123">
    <property type="entry name" value="ABC transporter transmembrane region"/>
    <property type="match status" value="1"/>
</dbReference>